<dbReference type="InterPro" id="IPR039421">
    <property type="entry name" value="Type_1_exporter"/>
</dbReference>
<evidence type="ECO:0000256" key="6">
    <source>
        <dbReference type="ARBA" id="ARBA00023136"/>
    </source>
</evidence>
<feature type="domain" description="ABC transporter" evidence="8">
    <location>
        <begin position="325"/>
        <end position="542"/>
    </location>
</feature>
<evidence type="ECO:0000259" key="8">
    <source>
        <dbReference type="PROSITE" id="PS50893"/>
    </source>
</evidence>
<keyword evidence="3" id="KW-0547">Nucleotide-binding</keyword>
<dbReference type="Gene3D" id="1.20.1560.10">
    <property type="entry name" value="ABC transporter type 1, transmembrane domain"/>
    <property type="match status" value="1"/>
</dbReference>
<feature type="transmembrane region" description="Helical" evidence="7">
    <location>
        <begin position="12"/>
        <end position="36"/>
    </location>
</feature>
<protein>
    <submittedName>
        <fullName evidence="10">Cyclic peptide ABC transporter, ATP-binding protein</fullName>
    </submittedName>
</protein>
<keyword evidence="4 10" id="KW-0067">ATP-binding</keyword>
<dbReference type="InterPro" id="IPR036640">
    <property type="entry name" value="ABC1_TM_sf"/>
</dbReference>
<evidence type="ECO:0000256" key="7">
    <source>
        <dbReference type="SAM" id="Phobius"/>
    </source>
</evidence>
<dbReference type="InterPro" id="IPR011527">
    <property type="entry name" value="ABC1_TM_dom"/>
</dbReference>
<dbReference type="PROSITE" id="PS50929">
    <property type="entry name" value="ABC_TM1F"/>
    <property type="match status" value="1"/>
</dbReference>
<feature type="transmembrane region" description="Helical" evidence="7">
    <location>
        <begin position="146"/>
        <end position="170"/>
    </location>
</feature>
<dbReference type="SUPFAM" id="SSF90123">
    <property type="entry name" value="ABC transporter transmembrane region"/>
    <property type="match status" value="1"/>
</dbReference>
<keyword evidence="11" id="KW-1185">Reference proteome</keyword>
<dbReference type="CDD" id="cd03228">
    <property type="entry name" value="ABCC_MRP_Like"/>
    <property type="match status" value="1"/>
</dbReference>
<dbReference type="NCBIfam" id="TIGR01194">
    <property type="entry name" value="cyc_pep_trnsptr"/>
    <property type="match status" value="1"/>
</dbReference>
<sequence length="543" mass="60715">MQIIWLLIKASWISATLAILTGITSGVCSARLIALVNSAISQNATQSLLISFAGLSILAFVTGSLSQFLLVDLAQNSVYQLRLRLSQRILASSLRQLEQLGPSRLFAVLTQDVQAISNTVFVIPFLCIDLAVVGGCLIYLGWLSIWVFLIVVAFMVVAIPLVQLLLNFAYRYLNLARQEDDQLFTHFRSITDGLKELKLHSVRRQTFFAEDLSVSAAKSRQYQKNAFKFAALSSGGGQFLFFLLLGVLLFGVPEALPSTQAVLPAYILTLSYLMGPLGNIIQRLPNLASANVSIQKVNRMGLKLAEHAEVETVVTKPTPKDWNQLKLAGVVHTYQDPGADHQFRVGPIDLTINSGELVFIVGGNGSGKSTLAKLITGLYTPESGEIRLDAEPIVDTNREWYRQLFSTVFADYYLFERLISEEFSTLDAQARAYLRKLELEQKVTVQDGQLSTTGLSQGQRKRLALLSAYLENRSIYLFDEWAADQDPIFREIFYTQLLAELKQRGKTILVISHDDHFFHLADRIIKLDYGRMESDEYLAGEQW</sequence>
<comment type="subcellular location">
    <subcellularLocation>
        <location evidence="1">Cell membrane</location>
        <topology evidence="1">Multi-pass membrane protein</topology>
    </subcellularLocation>
</comment>
<dbReference type="InterPro" id="IPR003593">
    <property type="entry name" value="AAA+_ATPase"/>
</dbReference>
<dbReference type="PROSITE" id="PS00211">
    <property type="entry name" value="ABC_TRANSPORTER_1"/>
    <property type="match status" value="1"/>
</dbReference>
<feature type="transmembrane region" description="Helical" evidence="7">
    <location>
        <begin position="48"/>
        <end position="74"/>
    </location>
</feature>
<feature type="transmembrane region" description="Helical" evidence="7">
    <location>
        <begin position="120"/>
        <end position="140"/>
    </location>
</feature>
<dbReference type="InterPro" id="IPR003439">
    <property type="entry name" value="ABC_transporter-like_ATP-bd"/>
</dbReference>
<dbReference type="GO" id="GO:0015833">
    <property type="term" value="P:peptide transport"/>
    <property type="evidence" value="ECO:0007669"/>
    <property type="project" value="InterPro"/>
</dbReference>
<name>B0C2K4_ACAM1</name>
<dbReference type="Pfam" id="PF00664">
    <property type="entry name" value="ABC_membrane"/>
    <property type="match status" value="1"/>
</dbReference>
<keyword evidence="6 7" id="KW-0472">Membrane</keyword>
<dbReference type="EMBL" id="CP000828">
    <property type="protein sequence ID" value="ABW29794.1"/>
    <property type="molecule type" value="Genomic_DNA"/>
</dbReference>
<dbReference type="RefSeq" id="WP_012165073.1">
    <property type="nucleotide sequence ID" value="NC_009925.1"/>
</dbReference>
<dbReference type="GO" id="GO:0005524">
    <property type="term" value="F:ATP binding"/>
    <property type="evidence" value="ECO:0007669"/>
    <property type="project" value="UniProtKB-KW"/>
</dbReference>
<accession>B0C2K4</accession>
<evidence type="ECO:0000256" key="2">
    <source>
        <dbReference type="ARBA" id="ARBA00022692"/>
    </source>
</evidence>
<dbReference type="Gene3D" id="3.40.50.300">
    <property type="entry name" value="P-loop containing nucleotide triphosphate hydrolases"/>
    <property type="match status" value="1"/>
</dbReference>
<dbReference type="InterPro" id="IPR027417">
    <property type="entry name" value="P-loop_NTPase"/>
</dbReference>
<evidence type="ECO:0000256" key="4">
    <source>
        <dbReference type="ARBA" id="ARBA00022840"/>
    </source>
</evidence>
<keyword evidence="5 7" id="KW-1133">Transmembrane helix</keyword>
<dbReference type="STRING" id="329726.AM1_4823"/>
<dbReference type="PANTHER" id="PTHR24221:SF654">
    <property type="entry name" value="ATP-BINDING CASSETTE SUB-FAMILY B MEMBER 6"/>
    <property type="match status" value="1"/>
</dbReference>
<feature type="domain" description="ABC transmembrane type-1" evidence="9">
    <location>
        <begin position="13"/>
        <end position="289"/>
    </location>
</feature>
<dbReference type="GO" id="GO:0005886">
    <property type="term" value="C:plasma membrane"/>
    <property type="evidence" value="ECO:0007669"/>
    <property type="project" value="UniProtKB-SubCell"/>
</dbReference>
<dbReference type="KEGG" id="amr:AM1_4823"/>
<proteinExistence type="predicted"/>
<evidence type="ECO:0000256" key="1">
    <source>
        <dbReference type="ARBA" id="ARBA00004651"/>
    </source>
</evidence>
<dbReference type="GO" id="GO:0034040">
    <property type="term" value="F:ATPase-coupled lipid transmembrane transporter activity"/>
    <property type="evidence" value="ECO:0007669"/>
    <property type="project" value="TreeGrafter"/>
</dbReference>
<evidence type="ECO:0000259" key="9">
    <source>
        <dbReference type="PROSITE" id="PS50929"/>
    </source>
</evidence>
<dbReference type="HOGENOM" id="CLU_023671_2_1_3"/>
<evidence type="ECO:0000313" key="11">
    <source>
        <dbReference type="Proteomes" id="UP000000268"/>
    </source>
</evidence>
<dbReference type="PROSITE" id="PS50893">
    <property type="entry name" value="ABC_TRANSPORTER_2"/>
    <property type="match status" value="1"/>
</dbReference>
<feature type="transmembrane region" description="Helical" evidence="7">
    <location>
        <begin position="229"/>
        <end position="251"/>
    </location>
</feature>
<evidence type="ECO:0000256" key="3">
    <source>
        <dbReference type="ARBA" id="ARBA00022741"/>
    </source>
</evidence>
<dbReference type="AlphaFoldDB" id="B0C2K4"/>
<dbReference type="InterPro" id="IPR017871">
    <property type="entry name" value="ABC_transporter-like_CS"/>
</dbReference>
<evidence type="ECO:0000313" key="10">
    <source>
        <dbReference type="EMBL" id="ABW29794.1"/>
    </source>
</evidence>
<feature type="transmembrane region" description="Helical" evidence="7">
    <location>
        <begin position="263"/>
        <end position="281"/>
    </location>
</feature>
<evidence type="ECO:0000256" key="5">
    <source>
        <dbReference type="ARBA" id="ARBA00022989"/>
    </source>
</evidence>
<reference evidence="10 11" key="1">
    <citation type="journal article" date="2008" name="Proc. Natl. Acad. Sci. U.S.A.">
        <title>Niche adaptation and genome expansion in the chlorophyll d-producing cyanobacterium Acaryochloris marina.</title>
        <authorList>
            <person name="Swingley W.D."/>
            <person name="Chen M."/>
            <person name="Cheung P.C."/>
            <person name="Conrad A.L."/>
            <person name="Dejesa L.C."/>
            <person name="Hao J."/>
            <person name="Honchak B.M."/>
            <person name="Karbach L.E."/>
            <person name="Kurdoglu A."/>
            <person name="Lahiri S."/>
            <person name="Mastrian S.D."/>
            <person name="Miyashita H."/>
            <person name="Page L."/>
            <person name="Ramakrishna P."/>
            <person name="Satoh S."/>
            <person name="Sattley W.M."/>
            <person name="Shimada Y."/>
            <person name="Taylor H.L."/>
            <person name="Tomo T."/>
            <person name="Tsuchiya T."/>
            <person name="Wang Z.T."/>
            <person name="Raymond J."/>
            <person name="Mimuro M."/>
            <person name="Blankenship R.E."/>
            <person name="Touchman J.W."/>
        </authorList>
    </citation>
    <scope>NUCLEOTIDE SEQUENCE [LARGE SCALE GENOMIC DNA]</scope>
    <source>
        <strain evidence="11">MBIC 11017</strain>
    </source>
</reference>
<dbReference type="GO" id="GO:0016887">
    <property type="term" value="F:ATP hydrolysis activity"/>
    <property type="evidence" value="ECO:0007669"/>
    <property type="project" value="InterPro"/>
</dbReference>
<dbReference type="InterPro" id="IPR005898">
    <property type="entry name" value="Cyc_pep_transpt_SyrD/YojI"/>
</dbReference>
<gene>
    <name evidence="10" type="ordered locus">AM1_4823</name>
</gene>
<keyword evidence="2 7" id="KW-0812">Transmembrane</keyword>
<dbReference type="Pfam" id="PF00005">
    <property type="entry name" value="ABC_tran"/>
    <property type="match status" value="1"/>
</dbReference>
<dbReference type="GO" id="GO:0140359">
    <property type="term" value="F:ABC-type transporter activity"/>
    <property type="evidence" value="ECO:0007669"/>
    <property type="project" value="InterPro"/>
</dbReference>
<dbReference type="GO" id="GO:1904680">
    <property type="term" value="F:peptide transmembrane transporter activity"/>
    <property type="evidence" value="ECO:0007669"/>
    <property type="project" value="InterPro"/>
</dbReference>
<dbReference type="eggNOG" id="COG4615">
    <property type="taxonomic scope" value="Bacteria"/>
</dbReference>
<dbReference type="SMART" id="SM00382">
    <property type="entry name" value="AAA"/>
    <property type="match status" value="1"/>
</dbReference>
<organism evidence="10 11">
    <name type="scientific">Acaryochloris marina (strain MBIC 11017)</name>
    <dbReference type="NCBI Taxonomy" id="329726"/>
    <lineage>
        <taxon>Bacteria</taxon>
        <taxon>Bacillati</taxon>
        <taxon>Cyanobacteriota</taxon>
        <taxon>Cyanophyceae</taxon>
        <taxon>Acaryochloridales</taxon>
        <taxon>Acaryochloridaceae</taxon>
        <taxon>Acaryochloris</taxon>
    </lineage>
</organism>
<dbReference type="Proteomes" id="UP000000268">
    <property type="component" value="Chromosome"/>
</dbReference>
<dbReference type="OrthoDB" id="846150at2"/>
<dbReference type="PANTHER" id="PTHR24221">
    <property type="entry name" value="ATP-BINDING CASSETTE SUB-FAMILY B"/>
    <property type="match status" value="1"/>
</dbReference>
<dbReference type="SUPFAM" id="SSF52540">
    <property type="entry name" value="P-loop containing nucleoside triphosphate hydrolases"/>
    <property type="match status" value="1"/>
</dbReference>